<comment type="similarity">
    <text evidence="1 5">Belongs to the MreC family.</text>
</comment>
<name>A0A1M5UX59_9FIRM</name>
<dbReference type="Pfam" id="PF04085">
    <property type="entry name" value="MreC"/>
    <property type="match status" value="1"/>
</dbReference>
<protein>
    <recommendedName>
        <fullName evidence="2 5">Cell shape-determining protein MreC</fullName>
    </recommendedName>
    <alternativeName>
        <fullName evidence="4 5">Cell shape protein MreC</fullName>
    </alternativeName>
</protein>
<dbReference type="AlphaFoldDB" id="A0A1M5UX59"/>
<dbReference type="NCBIfam" id="TIGR00219">
    <property type="entry name" value="mreC"/>
    <property type="match status" value="1"/>
</dbReference>
<keyword evidence="9" id="KW-1185">Reference proteome</keyword>
<feature type="domain" description="Rod shape-determining protein MreC beta-barrel core" evidence="7">
    <location>
        <begin position="122"/>
        <end position="276"/>
    </location>
</feature>
<evidence type="ECO:0000256" key="6">
    <source>
        <dbReference type="SAM" id="Coils"/>
    </source>
</evidence>
<accession>A0A1M5UX59</accession>
<evidence type="ECO:0000313" key="9">
    <source>
        <dbReference type="Proteomes" id="UP000184389"/>
    </source>
</evidence>
<dbReference type="PIRSF" id="PIRSF038471">
    <property type="entry name" value="MreC"/>
    <property type="match status" value="1"/>
</dbReference>
<evidence type="ECO:0000256" key="5">
    <source>
        <dbReference type="PIRNR" id="PIRNR038471"/>
    </source>
</evidence>
<dbReference type="InterPro" id="IPR055342">
    <property type="entry name" value="MreC_beta-barrel_core"/>
</dbReference>
<evidence type="ECO:0000256" key="3">
    <source>
        <dbReference type="ARBA" id="ARBA00022960"/>
    </source>
</evidence>
<dbReference type="GO" id="GO:0008360">
    <property type="term" value="P:regulation of cell shape"/>
    <property type="evidence" value="ECO:0007669"/>
    <property type="project" value="UniProtKB-KW"/>
</dbReference>
<dbReference type="STRING" id="1123281.SAMN02745180_00803"/>
<dbReference type="GO" id="GO:0005886">
    <property type="term" value="C:plasma membrane"/>
    <property type="evidence" value="ECO:0007669"/>
    <property type="project" value="TreeGrafter"/>
</dbReference>
<dbReference type="PANTHER" id="PTHR34138:SF1">
    <property type="entry name" value="CELL SHAPE-DETERMINING PROTEIN MREC"/>
    <property type="match status" value="1"/>
</dbReference>
<dbReference type="InterPro" id="IPR007221">
    <property type="entry name" value="MreC"/>
</dbReference>
<gene>
    <name evidence="8" type="ORF">SAMN02745180_00803</name>
</gene>
<evidence type="ECO:0000256" key="4">
    <source>
        <dbReference type="ARBA" id="ARBA00032089"/>
    </source>
</evidence>
<reference evidence="8 9" key="1">
    <citation type="submission" date="2016-11" db="EMBL/GenBank/DDBJ databases">
        <authorList>
            <person name="Jaros S."/>
            <person name="Januszkiewicz K."/>
            <person name="Wedrychowicz H."/>
        </authorList>
    </citation>
    <scope>NUCLEOTIDE SEQUENCE [LARGE SCALE GENOMIC DNA]</scope>
    <source>
        <strain evidence="8 9">DSM 13106</strain>
    </source>
</reference>
<dbReference type="EMBL" id="FQXR01000003">
    <property type="protein sequence ID" value="SHH67575.1"/>
    <property type="molecule type" value="Genomic_DNA"/>
</dbReference>
<evidence type="ECO:0000313" key="8">
    <source>
        <dbReference type="EMBL" id="SHH67575.1"/>
    </source>
</evidence>
<dbReference type="InterPro" id="IPR042177">
    <property type="entry name" value="Cell/Rod_1"/>
</dbReference>
<feature type="coiled-coil region" evidence="6">
    <location>
        <begin position="69"/>
        <end position="106"/>
    </location>
</feature>
<dbReference type="RefSeq" id="WP_072743378.1">
    <property type="nucleotide sequence ID" value="NZ_FQXR01000003.1"/>
</dbReference>
<evidence type="ECO:0000256" key="1">
    <source>
        <dbReference type="ARBA" id="ARBA00009369"/>
    </source>
</evidence>
<dbReference type="PANTHER" id="PTHR34138">
    <property type="entry name" value="CELL SHAPE-DETERMINING PROTEIN MREC"/>
    <property type="match status" value="1"/>
</dbReference>
<keyword evidence="3 5" id="KW-0133">Cell shape</keyword>
<evidence type="ECO:0000259" key="7">
    <source>
        <dbReference type="Pfam" id="PF04085"/>
    </source>
</evidence>
<organism evidence="8 9">
    <name type="scientific">Sporanaerobacter acetigenes DSM 13106</name>
    <dbReference type="NCBI Taxonomy" id="1123281"/>
    <lineage>
        <taxon>Bacteria</taxon>
        <taxon>Bacillati</taxon>
        <taxon>Bacillota</taxon>
        <taxon>Tissierellia</taxon>
        <taxon>Tissierellales</taxon>
        <taxon>Sporanaerobacteraceae</taxon>
        <taxon>Sporanaerobacter</taxon>
    </lineage>
</organism>
<dbReference type="Gene3D" id="2.40.10.350">
    <property type="entry name" value="Rod shape-determining protein MreC, domain 2"/>
    <property type="match status" value="1"/>
</dbReference>
<dbReference type="OrthoDB" id="9792313at2"/>
<sequence length="279" mass="31172">MSMFKKYKDRMIVTIVAIILIIVIGMTSSGRLKITGVEKAIGNIISPVEKVFFNIGRSISNAFSTIANIGKMKNENEELKKEIVKLEEENMRYEDIIAKSDFLKNELELRKNTKFNLIEAQVIGKEPGNWFDRFMIDKGLKDGIKKGDTVIQGVEVEQNIVKEGIVGRVAEVGDNWANVVSIVDETSNISFKTIRTQDGGIISGSVDNDLKGYLFDSKADVVKGDKLFTSGLGGVFVKDLYIGEINDVVKKDEDLMKQISITPAVDFKKIYKVYIISNK</sequence>
<comment type="function">
    <text evidence="5">Involved in formation and maintenance of cell shape.</text>
</comment>
<evidence type="ECO:0000256" key="2">
    <source>
        <dbReference type="ARBA" id="ARBA00013855"/>
    </source>
</evidence>
<dbReference type="InterPro" id="IPR042175">
    <property type="entry name" value="Cell/Rod_MreC_2"/>
</dbReference>
<dbReference type="Gene3D" id="2.40.10.340">
    <property type="entry name" value="Rod shape-determining protein MreC, domain 1"/>
    <property type="match status" value="1"/>
</dbReference>
<dbReference type="Proteomes" id="UP000184389">
    <property type="component" value="Unassembled WGS sequence"/>
</dbReference>
<keyword evidence="6" id="KW-0175">Coiled coil</keyword>
<proteinExistence type="inferred from homology"/>